<organism evidence="2">
    <name type="scientific">Rhodotorula toruloides</name>
    <name type="common">Yeast</name>
    <name type="synonym">Rhodosporidium toruloides</name>
    <dbReference type="NCBI Taxonomy" id="5286"/>
    <lineage>
        <taxon>Eukaryota</taxon>
        <taxon>Fungi</taxon>
        <taxon>Dikarya</taxon>
        <taxon>Basidiomycota</taxon>
        <taxon>Pucciniomycotina</taxon>
        <taxon>Microbotryomycetes</taxon>
        <taxon>Sporidiobolales</taxon>
        <taxon>Sporidiobolaceae</taxon>
        <taxon>Rhodotorula</taxon>
    </lineage>
</organism>
<accession>A0A061B081</accession>
<reference evidence="2" key="1">
    <citation type="journal article" date="2014" name="Genome Announc.">
        <title>Draft genome sequence of Rhodosporidium toruloides CECT1137, an oleaginous yeast of biotechnological interest.</title>
        <authorList>
            <person name="Morin N."/>
            <person name="Calcas X."/>
            <person name="Devillers H."/>
            <person name="Durrens P."/>
            <person name="Sherman D.J."/>
            <person name="Nicaud J.-M."/>
            <person name="Neuveglise C."/>
        </authorList>
    </citation>
    <scope>NUCLEOTIDE SEQUENCE</scope>
    <source>
        <strain evidence="2">CECT1137</strain>
    </source>
</reference>
<keyword evidence="1" id="KW-0472">Membrane</keyword>
<protein>
    <submittedName>
        <fullName evidence="2">RHTO0S07e05292g1_1</fullName>
    </submittedName>
</protein>
<gene>
    <name evidence="2" type="ORF">RHTO0S_07e05292g</name>
</gene>
<keyword evidence="1" id="KW-0812">Transmembrane</keyword>
<name>A0A061B081_RHOTO</name>
<feature type="transmembrane region" description="Helical" evidence="1">
    <location>
        <begin position="134"/>
        <end position="152"/>
    </location>
</feature>
<dbReference type="AlphaFoldDB" id="A0A061B081"/>
<dbReference type="OrthoDB" id="3365743at2759"/>
<feature type="transmembrane region" description="Helical" evidence="1">
    <location>
        <begin position="20"/>
        <end position="41"/>
    </location>
</feature>
<evidence type="ECO:0000256" key="1">
    <source>
        <dbReference type="SAM" id="Phobius"/>
    </source>
</evidence>
<keyword evidence="1" id="KW-1133">Transmembrane helix</keyword>
<dbReference type="EMBL" id="LK052942">
    <property type="protein sequence ID" value="CDR42900.1"/>
    <property type="molecule type" value="Genomic_DNA"/>
</dbReference>
<evidence type="ECO:0000313" key="2">
    <source>
        <dbReference type="EMBL" id="CDR42900.1"/>
    </source>
</evidence>
<sequence length="154" mass="15734">MSGLSSPSSLITANAQSTAINVYSIAKIGIGLTGLLLPAFATTTSTPFKYAARGQLKASKPTANTVNPAPGHPAEGSLAIRLLASRDVVLGLLMRDTTAAVVVRALQADVMISALELLSTGAGYLEGSLSKETALSVAGFSATFAAFALYILNY</sequence>
<proteinExistence type="predicted"/>